<dbReference type="InterPro" id="IPR011343">
    <property type="entry name" value="DeoC"/>
</dbReference>
<dbReference type="GO" id="GO:0004139">
    <property type="term" value="F:deoxyribose-phosphate aldolase activity"/>
    <property type="evidence" value="ECO:0007669"/>
    <property type="project" value="UniProtKB-EC"/>
</dbReference>
<feature type="active site" description="Proton donor/acceptor" evidence="6">
    <location>
        <position position="89"/>
    </location>
</feature>
<dbReference type="PANTHER" id="PTHR10889">
    <property type="entry name" value="DEOXYRIBOSE-PHOSPHATE ALDOLASE"/>
    <property type="match status" value="1"/>
</dbReference>
<dbReference type="NCBIfam" id="TIGR00126">
    <property type="entry name" value="deoC"/>
    <property type="match status" value="1"/>
</dbReference>
<keyword evidence="4 6" id="KW-0704">Schiff base</keyword>
<dbReference type="SUPFAM" id="SSF51569">
    <property type="entry name" value="Aldolase"/>
    <property type="match status" value="1"/>
</dbReference>
<reference evidence="8" key="1">
    <citation type="journal article" date="2019" name="Int. J. Syst. Evol. Microbiol.">
        <title>The Global Catalogue of Microorganisms (GCM) 10K type strain sequencing project: providing services to taxonomists for standard genome sequencing and annotation.</title>
        <authorList>
            <consortium name="The Broad Institute Genomics Platform"/>
            <consortium name="The Broad Institute Genome Sequencing Center for Infectious Disease"/>
            <person name="Wu L."/>
            <person name="Ma J."/>
        </authorList>
    </citation>
    <scope>NUCLEOTIDE SEQUENCE [LARGE SCALE GENOMIC DNA]</scope>
    <source>
        <strain evidence="8">CCUG 46385</strain>
    </source>
</reference>
<evidence type="ECO:0000256" key="5">
    <source>
        <dbReference type="ARBA" id="ARBA00048791"/>
    </source>
</evidence>
<organism evidence="7 8">
    <name type="scientific">Filifactor villosus</name>
    <dbReference type="NCBI Taxonomy" id="29374"/>
    <lineage>
        <taxon>Bacteria</taxon>
        <taxon>Bacillati</taxon>
        <taxon>Bacillota</taxon>
        <taxon>Clostridia</taxon>
        <taxon>Peptostreptococcales</taxon>
        <taxon>Filifactoraceae</taxon>
        <taxon>Filifactor</taxon>
    </lineage>
</organism>
<keyword evidence="8" id="KW-1185">Reference proteome</keyword>
<evidence type="ECO:0000313" key="8">
    <source>
        <dbReference type="Proteomes" id="UP001595916"/>
    </source>
</evidence>
<comment type="catalytic activity">
    <reaction evidence="5 6">
        <text>2-deoxy-D-ribose 5-phosphate = D-glyceraldehyde 3-phosphate + acetaldehyde</text>
        <dbReference type="Rhea" id="RHEA:12821"/>
        <dbReference type="ChEBI" id="CHEBI:15343"/>
        <dbReference type="ChEBI" id="CHEBI:59776"/>
        <dbReference type="ChEBI" id="CHEBI:62877"/>
        <dbReference type="EC" id="4.1.2.4"/>
    </reaction>
</comment>
<evidence type="ECO:0000256" key="3">
    <source>
        <dbReference type="ARBA" id="ARBA00023239"/>
    </source>
</evidence>
<keyword evidence="3 6" id="KW-0456">Lyase</keyword>
<keyword evidence="2 6" id="KW-0963">Cytoplasm</keyword>
<dbReference type="Proteomes" id="UP001595916">
    <property type="component" value="Unassembled WGS sequence"/>
</dbReference>
<name>A0ABV9QP10_9FIRM</name>
<protein>
    <recommendedName>
        <fullName evidence="6">Deoxyribose-phosphate aldolase</fullName>
        <shortName evidence="6">DERA</shortName>
        <ecNumber evidence="6">4.1.2.4</ecNumber>
    </recommendedName>
    <alternativeName>
        <fullName evidence="6">2-deoxy-D-ribose 5-phosphate aldolase</fullName>
    </alternativeName>
    <alternativeName>
        <fullName evidence="6">Phosphodeoxyriboaldolase</fullName>
        <shortName evidence="6">Deoxyriboaldolase</shortName>
    </alternativeName>
</protein>
<dbReference type="CDD" id="cd00959">
    <property type="entry name" value="DeoC"/>
    <property type="match status" value="1"/>
</dbReference>
<proteinExistence type="inferred from homology"/>
<feature type="active site" description="Schiff-base intermediate with acetaldehyde" evidence="6">
    <location>
        <position position="152"/>
    </location>
</feature>
<dbReference type="Gene3D" id="3.20.20.70">
    <property type="entry name" value="Aldolase class I"/>
    <property type="match status" value="1"/>
</dbReference>
<gene>
    <name evidence="6 7" type="primary">deoC</name>
    <name evidence="7" type="ORF">ACFO4R_11675</name>
</gene>
<dbReference type="InterPro" id="IPR013785">
    <property type="entry name" value="Aldolase_TIM"/>
</dbReference>
<dbReference type="PIRSF" id="PIRSF001357">
    <property type="entry name" value="DeoC"/>
    <property type="match status" value="1"/>
</dbReference>
<dbReference type="Pfam" id="PF01791">
    <property type="entry name" value="DeoC"/>
    <property type="match status" value="1"/>
</dbReference>
<dbReference type="HAMAP" id="MF_00114">
    <property type="entry name" value="DeoC_type1"/>
    <property type="match status" value="1"/>
</dbReference>
<dbReference type="InterPro" id="IPR028581">
    <property type="entry name" value="DeoC_typeI"/>
</dbReference>
<comment type="function">
    <text evidence="6">Catalyzes a reversible aldol reaction between acetaldehyde and D-glyceraldehyde 3-phosphate to generate 2-deoxy-D-ribose 5-phosphate.</text>
</comment>
<feature type="active site" description="Proton donor/acceptor" evidence="6">
    <location>
        <position position="181"/>
    </location>
</feature>
<comment type="pathway">
    <text evidence="6">Carbohydrate degradation; 2-deoxy-D-ribose 1-phosphate degradation; D-glyceraldehyde 3-phosphate and acetaldehyde from 2-deoxy-alpha-D-ribose 1-phosphate: step 2/2.</text>
</comment>
<comment type="subcellular location">
    <subcellularLocation>
        <location evidence="6">Cytoplasm</location>
    </subcellularLocation>
</comment>
<sequence>MDIANYIDHTLLKSDATTEQIRVLCEEARQYSFASVCTNSVFTSFVAEQLRGSEVKTCAVVGFPLGAMATKAKALETKTAVEDGAEEIDMVLAIGLLKQGEDEKVRSDIEAVVREAHPKASVKVIIEACLLTDEEKERACRLSLEAGADYVKTSTGFSTGGASLEDVRLMKKTVGEKMKVKASGGIRTLRSALDFIEAGADRIGTSNGVQIVEEAK</sequence>
<evidence type="ECO:0000313" key="7">
    <source>
        <dbReference type="EMBL" id="MFC4805703.1"/>
    </source>
</evidence>
<comment type="similarity">
    <text evidence="1 6">Belongs to the DeoC/FbaB aldolase family. DeoC type 1 subfamily.</text>
</comment>
<dbReference type="RefSeq" id="WP_379789347.1">
    <property type="nucleotide sequence ID" value="NZ_JBHSHL010000060.1"/>
</dbReference>
<comment type="caution">
    <text evidence="7">The sequence shown here is derived from an EMBL/GenBank/DDBJ whole genome shotgun (WGS) entry which is preliminary data.</text>
</comment>
<evidence type="ECO:0000256" key="2">
    <source>
        <dbReference type="ARBA" id="ARBA00022490"/>
    </source>
</evidence>
<dbReference type="EC" id="4.1.2.4" evidence="6"/>
<dbReference type="PANTHER" id="PTHR10889:SF1">
    <property type="entry name" value="DEOXYRIBOSE-PHOSPHATE ALDOLASE"/>
    <property type="match status" value="1"/>
</dbReference>
<accession>A0ABV9QP10</accession>
<evidence type="ECO:0000256" key="6">
    <source>
        <dbReference type="HAMAP-Rule" id="MF_00114"/>
    </source>
</evidence>
<dbReference type="EMBL" id="JBHSHL010000060">
    <property type="protein sequence ID" value="MFC4805703.1"/>
    <property type="molecule type" value="Genomic_DNA"/>
</dbReference>
<dbReference type="InterPro" id="IPR002915">
    <property type="entry name" value="DeoC/FbaB/LacD_aldolase"/>
</dbReference>
<evidence type="ECO:0000256" key="4">
    <source>
        <dbReference type="ARBA" id="ARBA00023270"/>
    </source>
</evidence>
<dbReference type="SMART" id="SM01133">
    <property type="entry name" value="DeoC"/>
    <property type="match status" value="1"/>
</dbReference>
<evidence type="ECO:0000256" key="1">
    <source>
        <dbReference type="ARBA" id="ARBA00010936"/>
    </source>
</evidence>